<evidence type="ECO:0000313" key="6">
    <source>
        <dbReference type="EMBL" id="MFC4489882.1"/>
    </source>
</evidence>
<dbReference type="PANTHER" id="PTHR30346:SF30">
    <property type="entry name" value="SMALL NEUTRAL PROTEASE REGULATORY PROTEIN"/>
    <property type="match status" value="1"/>
</dbReference>
<keyword evidence="2" id="KW-0805">Transcription regulation</keyword>
<dbReference type="InterPro" id="IPR036388">
    <property type="entry name" value="WH-like_DNA-bd_sf"/>
</dbReference>
<comment type="similarity">
    <text evidence="1">Belongs to the LysR transcriptional regulatory family.</text>
</comment>
<dbReference type="Proteomes" id="UP001595999">
    <property type="component" value="Unassembled WGS sequence"/>
</dbReference>
<dbReference type="PANTHER" id="PTHR30346">
    <property type="entry name" value="TRANSCRIPTIONAL DUAL REGULATOR HCAR-RELATED"/>
    <property type="match status" value="1"/>
</dbReference>
<keyword evidence="3" id="KW-0238">DNA-binding</keyword>
<accession>A0ABV8ZSH0</accession>
<dbReference type="Gene3D" id="1.10.10.10">
    <property type="entry name" value="Winged helix-like DNA-binding domain superfamily/Winged helix DNA-binding domain"/>
    <property type="match status" value="1"/>
</dbReference>
<name>A0ABV8ZSH0_9NEIS</name>
<keyword evidence="4" id="KW-0804">Transcription</keyword>
<dbReference type="PRINTS" id="PR00039">
    <property type="entry name" value="HTHLYSR"/>
</dbReference>
<comment type="caution">
    <text evidence="6">The sequence shown here is derived from an EMBL/GenBank/DDBJ whole genome shotgun (WGS) entry which is preliminary data.</text>
</comment>
<dbReference type="Pfam" id="PF03466">
    <property type="entry name" value="LysR_substrate"/>
    <property type="match status" value="1"/>
</dbReference>
<dbReference type="SUPFAM" id="SSF46785">
    <property type="entry name" value="Winged helix' DNA-binding domain"/>
    <property type="match status" value="1"/>
</dbReference>
<gene>
    <name evidence="6" type="ORF">ACFO0R_09645</name>
</gene>
<evidence type="ECO:0000256" key="1">
    <source>
        <dbReference type="ARBA" id="ARBA00009437"/>
    </source>
</evidence>
<protein>
    <submittedName>
        <fullName evidence="6">LysR family transcriptional regulator</fullName>
    </submittedName>
</protein>
<proteinExistence type="inferred from homology"/>
<dbReference type="InterPro" id="IPR005119">
    <property type="entry name" value="LysR_subst-bd"/>
</dbReference>
<dbReference type="InterPro" id="IPR036390">
    <property type="entry name" value="WH_DNA-bd_sf"/>
</dbReference>
<reference evidence="7" key="1">
    <citation type="journal article" date="2019" name="Int. J. Syst. Evol. Microbiol.">
        <title>The Global Catalogue of Microorganisms (GCM) 10K type strain sequencing project: providing services to taxonomists for standard genome sequencing and annotation.</title>
        <authorList>
            <consortium name="The Broad Institute Genomics Platform"/>
            <consortium name="The Broad Institute Genome Sequencing Center for Infectious Disease"/>
            <person name="Wu L."/>
            <person name="Ma J."/>
        </authorList>
    </citation>
    <scope>NUCLEOTIDE SEQUENCE [LARGE SCALE GENOMIC DNA]</scope>
    <source>
        <strain evidence="7">CGMCC 4.7608</strain>
    </source>
</reference>
<dbReference type="SUPFAM" id="SSF53850">
    <property type="entry name" value="Periplasmic binding protein-like II"/>
    <property type="match status" value="1"/>
</dbReference>
<evidence type="ECO:0000259" key="5">
    <source>
        <dbReference type="PROSITE" id="PS50931"/>
    </source>
</evidence>
<evidence type="ECO:0000256" key="4">
    <source>
        <dbReference type="ARBA" id="ARBA00023163"/>
    </source>
</evidence>
<evidence type="ECO:0000256" key="2">
    <source>
        <dbReference type="ARBA" id="ARBA00023015"/>
    </source>
</evidence>
<keyword evidence="7" id="KW-1185">Reference proteome</keyword>
<sequence>MELRHLRYFIAVAEHQSVRLASEQLHITQPAVSRQIQDLEQELGLLLFERSSRGLKLTAAGDSYLRDARQTMAALDAAAHSARRVAAGLLGRLRLGCVENAGWDGLVPRAFSHFQAEAPEVQIALEVRNTPEQLRAMADGALDGGFIYQYEPLPEALTGLPLLEHDVVLALPRCWDGDYDETRPIALRGLAERPFVMLPRAAYPGYYDRLNSACRQLGVHLKVAQEASTETAILSLVCAGIGAAIVNSANLGRPPAQARLLRLQDLSLPMPLTFVWRQGAANPVLARFLALLRHETGQEK</sequence>
<dbReference type="Pfam" id="PF00126">
    <property type="entry name" value="HTH_1"/>
    <property type="match status" value="1"/>
</dbReference>
<feature type="domain" description="HTH lysR-type" evidence="5">
    <location>
        <begin position="1"/>
        <end position="58"/>
    </location>
</feature>
<dbReference type="EMBL" id="JBHSEK010000005">
    <property type="protein sequence ID" value="MFC4489882.1"/>
    <property type="molecule type" value="Genomic_DNA"/>
</dbReference>
<organism evidence="6 7">
    <name type="scientific">Chromobacterium aquaticum</name>
    <dbReference type="NCBI Taxonomy" id="467180"/>
    <lineage>
        <taxon>Bacteria</taxon>
        <taxon>Pseudomonadati</taxon>
        <taxon>Pseudomonadota</taxon>
        <taxon>Betaproteobacteria</taxon>
        <taxon>Neisseriales</taxon>
        <taxon>Chromobacteriaceae</taxon>
        <taxon>Chromobacterium</taxon>
    </lineage>
</organism>
<dbReference type="CDD" id="cd08414">
    <property type="entry name" value="PBP2_LTTR_aromatics_like"/>
    <property type="match status" value="1"/>
</dbReference>
<dbReference type="PROSITE" id="PS50931">
    <property type="entry name" value="HTH_LYSR"/>
    <property type="match status" value="1"/>
</dbReference>
<evidence type="ECO:0000256" key="3">
    <source>
        <dbReference type="ARBA" id="ARBA00023125"/>
    </source>
</evidence>
<dbReference type="InterPro" id="IPR000847">
    <property type="entry name" value="LysR_HTH_N"/>
</dbReference>
<dbReference type="Gene3D" id="3.40.190.10">
    <property type="entry name" value="Periplasmic binding protein-like II"/>
    <property type="match status" value="2"/>
</dbReference>
<dbReference type="RefSeq" id="WP_231462497.1">
    <property type="nucleotide sequence ID" value="NZ_JAJOHW010000073.1"/>
</dbReference>
<evidence type="ECO:0000313" key="7">
    <source>
        <dbReference type="Proteomes" id="UP001595999"/>
    </source>
</evidence>